<protein>
    <recommendedName>
        <fullName evidence="5">Secreted protein</fullName>
    </recommendedName>
</protein>
<sequence>MEVLCVIWFQVFRVAAGEYLRCILQSGQQPSNARRQIPQVSSLASHRQVATPFQPETTKPTAGTTMQQLLKTSENNCQSEWTIYDRNTL</sequence>
<organism evidence="3 4">
    <name type="scientific">Nesidiocoris tenuis</name>
    <dbReference type="NCBI Taxonomy" id="355587"/>
    <lineage>
        <taxon>Eukaryota</taxon>
        <taxon>Metazoa</taxon>
        <taxon>Ecdysozoa</taxon>
        <taxon>Arthropoda</taxon>
        <taxon>Hexapoda</taxon>
        <taxon>Insecta</taxon>
        <taxon>Pterygota</taxon>
        <taxon>Neoptera</taxon>
        <taxon>Paraneoptera</taxon>
        <taxon>Hemiptera</taxon>
        <taxon>Heteroptera</taxon>
        <taxon>Panheteroptera</taxon>
        <taxon>Cimicomorpha</taxon>
        <taxon>Miridae</taxon>
        <taxon>Dicyphina</taxon>
        <taxon>Nesidiocoris</taxon>
    </lineage>
</organism>
<proteinExistence type="predicted"/>
<evidence type="ECO:0000256" key="2">
    <source>
        <dbReference type="SAM" id="SignalP"/>
    </source>
</evidence>
<evidence type="ECO:0008006" key="5">
    <source>
        <dbReference type="Google" id="ProtNLM"/>
    </source>
</evidence>
<feature type="region of interest" description="Disordered" evidence="1">
    <location>
        <begin position="27"/>
        <end position="62"/>
    </location>
</feature>
<dbReference type="Proteomes" id="UP000479000">
    <property type="component" value="Unassembled WGS sequence"/>
</dbReference>
<keyword evidence="4" id="KW-1185">Reference proteome</keyword>
<evidence type="ECO:0000313" key="3">
    <source>
        <dbReference type="EMBL" id="CAA9998240.1"/>
    </source>
</evidence>
<name>A0A6H5G656_9HEMI</name>
<feature type="non-terminal residue" evidence="3">
    <location>
        <position position="89"/>
    </location>
</feature>
<feature type="chain" id="PRO_5026011732" description="Secreted protein" evidence="2">
    <location>
        <begin position="18"/>
        <end position="89"/>
    </location>
</feature>
<dbReference type="EMBL" id="CADCXU010006702">
    <property type="protein sequence ID" value="CAA9998240.1"/>
    <property type="molecule type" value="Genomic_DNA"/>
</dbReference>
<dbReference type="AlphaFoldDB" id="A0A6H5G656"/>
<evidence type="ECO:0000256" key="1">
    <source>
        <dbReference type="SAM" id="MobiDB-lite"/>
    </source>
</evidence>
<feature type="signal peptide" evidence="2">
    <location>
        <begin position="1"/>
        <end position="17"/>
    </location>
</feature>
<reference evidence="3 4" key="1">
    <citation type="submission" date="2020-02" db="EMBL/GenBank/DDBJ databases">
        <authorList>
            <person name="Ferguson B K."/>
        </authorList>
    </citation>
    <scope>NUCLEOTIDE SEQUENCE [LARGE SCALE GENOMIC DNA]</scope>
</reference>
<feature type="compositionally biased region" description="Polar residues" evidence="1">
    <location>
        <begin position="27"/>
        <end position="45"/>
    </location>
</feature>
<keyword evidence="2" id="KW-0732">Signal</keyword>
<dbReference type="OrthoDB" id="7257666at2759"/>
<accession>A0A6H5G656</accession>
<evidence type="ECO:0000313" key="4">
    <source>
        <dbReference type="Proteomes" id="UP000479000"/>
    </source>
</evidence>
<gene>
    <name evidence="3" type="ORF">NTEN_LOCUS4523</name>
</gene>